<dbReference type="AlphaFoldDB" id="A0A151NGL5"/>
<accession>A0A151NGL5</accession>
<dbReference type="EMBL" id="AKHW03003127">
    <property type="protein sequence ID" value="KYO35665.1"/>
    <property type="molecule type" value="Genomic_DNA"/>
</dbReference>
<sequence length="93" mass="10684">MHVQTTRGILGSEAPFPRLRPAVKRQPLRYCNPDPAPECGGRQRRKKVERKLHLADKKPETLGFLPSGKHQTLESVKRLKGKLCLHLQRNVHF</sequence>
<evidence type="ECO:0000313" key="2">
    <source>
        <dbReference type="EMBL" id="KYO35665.1"/>
    </source>
</evidence>
<comment type="caution">
    <text evidence="2">The sequence shown here is derived from an EMBL/GenBank/DDBJ whole genome shotgun (WGS) entry which is preliminary data.</text>
</comment>
<dbReference type="Proteomes" id="UP000050525">
    <property type="component" value="Unassembled WGS sequence"/>
</dbReference>
<protein>
    <submittedName>
        <fullName evidence="2">Uncharacterized protein</fullName>
    </submittedName>
</protein>
<proteinExistence type="predicted"/>
<feature type="region of interest" description="Disordered" evidence="1">
    <location>
        <begin position="27"/>
        <end position="46"/>
    </location>
</feature>
<keyword evidence="3" id="KW-1185">Reference proteome</keyword>
<evidence type="ECO:0000313" key="3">
    <source>
        <dbReference type="Proteomes" id="UP000050525"/>
    </source>
</evidence>
<organism evidence="2 3">
    <name type="scientific">Alligator mississippiensis</name>
    <name type="common">American alligator</name>
    <dbReference type="NCBI Taxonomy" id="8496"/>
    <lineage>
        <taxon>Eukaryota</taxon>
        <taxon>Metazoa</taxon>
        <taxon>Chordata</taxon>
        <taxon>Craniata</taxon>
        <taxon>Vertebrata</taxon>
        <taxon>Euteleostomi</taxon>
        <taxon>Archelosauria</taxon>
        <taxon>Archosauria</taxon>
        <taxon>Crocodylia</taxon>
        <taxon>Alligatoridae</taxon>
        <taxon>Alligatorinae</taxon>
        <taxon>Alligator</taxon>
    </lineage>
</organism>
<reference evidence="2 3" key="1">
    <citation type="journal article" date="2012" name="Genome Biol.">
        <title>Sequencing three crocodilian genomes to illuminate the evolution of archosaurs and amniotes.</title>
        <authorList>
            <person name="St John J.A."/>
            <person name="Braun E.L."/>
            <person name="Isberg S.R."/>
            <person name="Miles L.G."/>
            <person name="Chong A.Y."/>
            <person name="Gongora J."/>
            <person name="Dalzell P."/>
            <person name="Moran C."/>
            <person name="Bed'hom B."/>
            <person name="Abzhanov A."/>
            <person name="Burgess S.C."/>
            <person name="Cooksey A.M."/>
            <person name="Castoe T.A."/>
            <person name="Crawford N.G."/>
            <person name="Densmore L.D."/>
            <person name="Drew J.C."/>
            <person name="Edwards S.V."/>
            <person name="Faircloth B.C."/>
            <person name="Fujita M.K."/>
            <person name="Greenwold M.J."/>
            <person name="Hoffmann F.G."/>
            <person name="Howard J.M."/>
            <person name="Iguchi T."/>
            <person name="Janes D.E."/>
            <person name="Khan S.Y."/>
            <person name="Kohno S."/>
            <person name="de Koning A.J."/>
            <person name="Lance S.L."/>
            <person name="McCarthy F.M."/>
            <person name="McCormack J.E."/>
            <person name="Merchant M.E."/>
            <person name="Peterson D.G."/>
            <person name="Pollock D.D."/>
            <person name="Pourmand N."/>
            <person name="Raney B.J."/>
            <person name="Roessler K.A."/>
            <person name="Sanford J.R."/>
            <person name="Sawyer R.H."/>
            <person name="Schmidt C.J."/>
            <person name="Triplett E.W."/>
            <person name="Tuberville T.D."/>
            <person name="Venegas-Anaya M."/>
            <person name="Howard J.T."/>
            <person name="Jarvis E.D."/>
            <person name="Guillette L.J.Jr."/>
            <person name="Glenn T.C."/>
            <person name="Green R.E."/>
            <person name="Ray D.A."/>
        </authorList>
    </citation>
    <scope>NUCLEOTIDE SEQUENCE [LARGE SCALE GENOMIC DNA]</scope>
    <source>
        <strain evidence="2">KSC_2009_1</strain>
    </source>
</reference>
<name>A0A151NGL5_ALLMI</name>
<gene>
    <name evidence="2" type="ORF">Y1Q_0017673</name>
</gene>
<evidence type="ECO:0000256" key="1">
    <source>
        <dbReference type="SAM" id="MobiDB-lite"/>
    </source>
</evidence>